<dbReference type="AlphaFoldDB" id="A0A0K8UVR8"/>
<dbReference type="SUPFAM" id="SSF56235">
    <property type="entry name" value="N-terminal nucleophile aminohydrolases (Ntn hydrolases)"/>
    <property type="match status" value="1"/>
</dbReference>
<proteinExistence type="inferred from homology"/>
<dbReference type="InterPro" id="IPR029055">
    <property type="entry name" value="Ntn_hydrolases_N"/>
</dbReference>
<comment type="similarity">
    <text evidence="1">Belongs to the Ntn-hydrolase family.</text>
</comment>
<dbReference type="OrthoDB" id="2262349at2759"/>
<dbReference type="GO" id="GO:0016787">
    <property type="term" value="F:hydrolase activity"/>
    <property type="evidence" value="ECO:0007669"/>
    <property type="project" value="InterPro"/>
</dbReference>
<dbReference type="PANTHER" id="PTHR10188">
    <property type="entry name" value="L-ASPARAGINASE"/>
    <property type="match status" value="1"/>
</dbReference>
<dbReference type="PANTHER" id="PTHR10188:SF41">
    <property type="entry name" value="ISOASPARTYL PEPTIDASE_L-ASPARAGINASE"/>
    <property type="match status" value="1"/>
</dbReference>
<accession>A0A0K8UVR8</accession>
<dbReference type="GO" id="GO:0005737">
    <property type="term" value="C:cytoplasm"/>
    <property type="evidence" value="ECO:0007669"/>
    <property type="project" value="TreeGrafter"/>
</dbReference>
<evidence type="ECO:0000313" key="2">
    <source>
        <dbReference type="EMBL" id="JAI30686.1"/>
    </source>
</evidence>
<sequence>MALSAEPIVLVHGGAGSITDAQLPVALHGVKTAARVGFETLKCGGSVLDAVQQAVRSMEINPQFNAGYGSVLTWEGKVEMDAAIMNGDDLNAGCVSVPRRRDTCSFRAKVQCFSQRKRISKFYPKALWSRINHRKHLKTIRIV</sequence>
<name>A0A0K8UVR8_BACLA</name>
<dbReference type="Pfam" id="PF01112">
    <property type="entry name" value="Asparaginase_2"/>
    <property type="match status" value="1"/>
</dbReference>
<protein>
    <submittedName>
        <fullName evidence="2">Putative L-asparaginase GA20639</fullName>
    </submittedName>
</protein>
<gene>
    <name evidence="2" type="primary">GA20639_0</name>
    <name evidence="2" type="ORF">c0_g2_i3</name>
</gene>
<organism evidence="2">
    <name type="scientific">Bactrocera latifrons</name>
    <name type="common">Malaysian fruit fly</name>
    <name type="synonym">Chaetodacus latifrons</name>
    <dbReference type="NCBI Taxonomy" id="174628"/>
    <lineage>
        <taxon>Eukaryota</taxon>
        <taxon>Metazoa</taxon>
        <taxon>Ecdysozoa</taxon>
        <taxon>Arthropoda</taxon>
        <taxon>Hexapoda</taxon>
        <taxon>Insecta</taxon>
        <taxon>Pterygota</taxon>
        <taxon>Neoptera</taxon>
        <taxon>Endopterygota</taxon>
        <taxon>Diptera</taxon>
        <taxon>Brachycera</taxon>
        <taxon>Muscomorpha</taxon>
        <taxon>Tephritoidea</taxon>
        <taxon>Tephritidae</taxon>
        <taxon>Bactrocera</taxon>
        <taxon>Bactrocera</taxon>
    </lineage>
</organism>
<dbReference type="InterPro" id="IPR000246">
    <property type="entry name" value="Peptidase_T2"/>
</dbReference>
<dbReference type="GO" id="GO:0033345">
    <property type="term" value="P:L-asparagine catabolic process via L-aspartate"/>
    <property type="evidence" value="ECO:0007669"/>
    <property type="project" value="TreeGrafter"/>
</dbReference>
<dbReference type="EMBL" id="GDHF01021628">
    <property type="protein sequence ID" value="JAI30686.1"/>
    <property type="molecule type" value="Transcribed_RNA"/>
</dbReference>
<evidence type="ECO:0000256" key="1">
    <source>
        <dbReference type="ARBA" id="ARBA00010872"/>
    </source>
</evidence>
<reference evidence="2" key="1">
    <citation type="submission" date="2015-06" db="EMBL/GenBank/DDBJ databases">
        <authorList>
            <person name="Hoefler B.C."/>
            <person name="Straight P.D."/>
        </authorList>
    </citation>
    <scope>NUCLEOTIDE SEQUENCE</scope>
</reference>